<organism evidence="3 4">
    <name type="scientific">Pseudomonas putida</name>
    <name type="common">Arthrobacter siderocapsulatus</name>
    <dbReference type="NCBI Taxonomy" id="303"/>
    <lineage>
        <taxon>Bacteria</taxon>
        <taxon>Pseudomonadati</taxon>
        <taxon>Pseudomonadota</taxon>
        <taxon>Gammaproteobacteria</taxon>
        <taxon>Pseudomonadales</taxon>
        <taxon>Pseudomonadaceae</taxon>
        <taxon>Pseudomonas</taxon>
    </lineage>
</organism>
<dbReference type="Pfam" id="PF25799">
    <property type="entry name" value="prePAAR_I"/>
    <property type="match status" value="1"/>
</dbReference>
<evidence type="ECO:0000259" key="2">
    <source>
        <dbReference type="Pfam" id="PF25799"/>
    </source>
</evidence>
<feature type="domain" description="Double-stranded DNA deaminase toxin A prePAAR motif" evidence="2">
    <location>
        <begin position="1"/>
        <end position="57"/>
    </location>
</feature>
<dbReference type="InterPro" id="IPR057925">
    <property type="entry name" value="prePAAR_DddA"/>
</dbReference>
<comment type="caution">
    <text evidence="3">The sequence shown here is derived from an EMBL/GenBank/DDBJ whole genome shotgun (WGS) entry which is preliminary data.</text>
</comment>
<reference evidence="3 4" key="1">
    <citation type="submission" date="2018-10" db="EMBL/GenBank/DDBJ databases">
        <title>An outbreak of IMP-63 producing strain in France.</title>
        <authorList>
            <person name="Bour M."/>
            <person name="Liapis E."/>
            <person name="Plesiat P."/>
        </authorList>
    </citation>
    <scope>NUCLEOTIDE SEQUENCE [LARGE SCALE GENOMIC DNA]</scope>
    <source>
        <strain evidence="3 4">12917</strain>
    </source>
</reference>
<keyword evidence="1" id="KW-1133">Transmembrane helix</keyword>
<sequence length="254" mass="25804">MFEAARWGDEIEHTGALAGFLAGAVIGLAIAAAAAFMICTGGLGGVLLGAVIGLGASMIPMLGEKFGSSFSSPAGQIELAGCSTNVFINNRNAAHAELSTAKCDKHPPPVRVAEGSSNVFINGVAASRKGDKLTCGAKISGGSNNVFIGGGTSRYLPVDEEVPEWLRVTVDVLMIVASMGRSIASVYRLGLQAGLKAAGPCALRVGASIAGSYLAGRFIIGPAIERAIGGFVGNPVDLTNGRKLLGDETDFVLP</sequence>
<dbReference type="EMBL" id="RJAI01000059">
    <property type="protein sequence ID" value="RNF84057.1"/>
    <property type="molecule type" value="Genomic_DNA"/>
</dbReference>
<dbReference type="AlphaFoldDB" id="A0A3M8SRV2"/>
<dbReference type="CDD" id="cd14742">
    <property type="entry name" value="PAAR_RHS"/>
    <property type="match status" value="1"/>
</dbReference>
<dbReference type="Proteomes" id="UP000278162">
    <property type="component" value="Unassembled WGS sequence"/>
</dbReference>
<dbReference type="Gene3D" id="2.60.200.60">
    <property type="match status" value="1"/>
</dbReference>
<feature type="non-terminal residue" evidence="3">
    <location>
        <position position="254"/>
    </location>
</feature>
<feature type="transmembrane region" description="Helical" evidence="1">
    <location>
        <begin position="45"/>
        <end position="63"/>
    </location>
</feature>
<evidence type="ECO:0000313" key="3">
    <source>
        <dbReference type="EMBL" id="RNF84057.1"/>
    </source>
</evidence>
<evidence type="ECO:0000313" key="4">
    <source>
        <dbReference type="Proteomes" id="UP000278162"/>
    </source>
</evidence>
<proteinExistence type="predicted"/>
<feature type="transmembrane region" description="Helical" evidence="1">
    <location>
        <begin position="16"/>
        <end position="38"/>
    </location>
</feature>
<evidence type="ECO:0000256" key="1">
    <source>
        <dbReference type="SAM" id="Phobius"/>
    </source>
</evidence>
<keyword evidence="1" id="KW-0812">Transmembrane</keyword>
<accession>A0A3M8SRV2</accession>
<keyword evidence="1" id="KW-0472">Membrane</keyword>
<gene>
    <name evidence="3" type="ORF">EFK07_23035</name>
</gene>
<dbReference type="Pfam" id="PF05488">
    <property type="entry name" value="PAAR_motif"/>
    <property type="match status" value="1"/>
</dbReference>
<protein>
    <submittedName>
        <fullName evidence="3">Type IV secretion protein Rhs</fullName>
    </submittedName>
</protein>
<dbReference type="InterPro" id="IPR008727">
    <property type="entry name" value="PAAR_motif"/>
</dbReference>
<dbReference type="RefSeq" id="WP_183596711.1">
    <property type="nucleotide sequence ID" value="NZ_RJAI01000059.1"/>
</dbReference>
<name>A0A3M8SRV2_PSEPU</name>